<dbReference type="EMBL" id="CAMTCP010000262">
    <property type="protein sequence ID" value="CAI3663316.1"/>
    <property type="molecule type" value="Genomic_DNA"/>
</dbReference>
<dbReference type="InterPro" id="IPR000160">
    <property type="entry name" value="GGDEF_dom"/>
</dbReference>
<dbReference type="Gene3D" id="3.30.70.270">
    <property type="match status" value="1"/>
</dbReference>
<dbReference type="AlphaFoldDB" id="A0A2A7MKT4"/>
<reference evidence="4 5" key="1">
    <citation type="submission" date="2017-10" db="EMBL/GenBank/DDBJ databases">
        <title>Effective Description of Clostridium neonatale sp. nov. linked to necrotizing enterocolitis in neonates and a clarification of species assignable to the genus Clostridium (Prazmowski 1880) emend. Lawson and Rainey 2016.</title>
        <authorList>
            <person name="Bernard K."/>
            <person name="Burdz T."/>
            <person name="Wiebe D."/>
            <person name="Balcewich B."/>
            <person name="Alfa M."/>
            <person name="Bernier A.-M."/>
        </authorList>
    </citation>
    <scope>NUCLEOTIDE SEQUENCE [LARGE SCALE GENOMIC DNA]</scope>
    <source>
        <strain evidence="4 5">LCDC99A005</strain>
    </source>
</reference>
<dbReference type="STRING" id="137838.GCA_001458595_03189"/>
<feature type="transmembrane region" description="Helical" evidence="1">
    <location>
        <begin position="94"/>
        <end position="112"/>
    </location>
</feature>
<feature type="domain" description="GGDEF" evidence="2">
    <location>
        <begin position="122"/>
        <end position="285"/>
    </location>
</feature>
<keyword evidence="1" id="KW-0812">Transmembrane</keyword>
<keyword evidence="5" id="KW-1185">Reference proteome</keyword>
<dbReference type="Proteomes" id="UP000220840">
    <property type="component" value="Unassembled WGS sequence"/>
</dbReference>
<gene>
    <name evidence="3" type="ORF">CNEO2_620014</name>
    <name evidence="4" type="ORF">CQ394_08595</name>
</gene>
<dbReference type="Proteomes" id="UP001189143">
    <property type="component" value="Unassembled WGS sequence"/>
</dbReference>
<keyword evidence="1" id="KW-1133">Transmembrane helix</keyword>
<proteinExistence type="predicted"/>
<protein>
    <submittedName>
        <fullName evidence="3">Cellulose synthase Bcs, binds c-di-GMP</fullName>
    </submittedName>
    <submittedName>
        <fullName evidence="4">GGDEF domain-containing protein</fullName>
    </submittedName>
</protein>
<dbReference type="RefSeq" id="WP_058295889.1">
    <property type="nucleotide sequence ID" value="NZ_CAMRXB010000041.1"/>
</dbReference>
<dbReference type="EMBL" id="PDCJ01000001">
    <property type="protein sequence ID" value="PEG31738.1"/>
    <property type="molecule type" value="Genomic_DNA"/>
</dbReference>
<dbReference type="SMART" id="SM00267">
    <property type="entry name" value="GGDEF"/>
    <property type="match status" value="1"/>
</dbReference>
<comment type="caution">
    <text evidence="4">The sequence shown here is derived from an EMBL/GenBank/DDBJ whole genome shotgun (WGS) entry which is preliminary data.</text>
</comment>
<dbReference type="InterPro" id="IPR029787">
    <property type="entry name" value="Nucleotide_cyclase"/>
</dbReference>
<feature type="transmembrane region" description="Helical" evidence="1">
    <location>
        <begin position="46"/>
        <end position="74"/>
    </location>
</feature>
<dbReference type="Pfam" id="PF00990">
    <property type="entry name" value="GGDEF"/>
    <property type="match status" value="1"/>
</dbReference>
<accession>A0A2A7MKT4</accession>
<feature type="transmembrane region" description="Helical" evidence="1">
    <location>
        <begin position="15"/>
        <end position="34"/>
    </location>
</feature>
<dbReference type="InterPro" id="IPR043128">
    <property type="entry name" value="Rev_trsase/Diguanyl_cyclase"/>
</dbReference>
<dbReference type="OrthoDB" id="1892859at2"/>
<evidence type="ECO:0000256" key="1">
    <source>
        <dbReference type="SAM" id="Phobius"/>
    </source>
</evidence>
<evidence type="ECO:0000313" key="3">
    <source>
        <dbReference type="EMBL" id="CAI3663316.1"/>
    </source>
</evidence>
<evidence type="ECO:0000313" key="5">
    <source>
        <dbReference type="Proteomes" id="UP000220840"/>
    </source>
</evidence>
<sequence length="287" mass="33217">MSDKKRNYNYLIQDFGMLLFIITISIVTLITYVSDSQYRLENEIMIITMFLGILLTVFSSYIYGIVIAAAQTVFYTSYKIFQIYSQGINVSLVNYLWIILPIVSVLSIMLYTKTLSKIELENILLKEQVEKAIMIDPLTGLYNINCFYHDLRSTIKYSQRNNLPITVMIAKLRYGEELRKILSKNEYEELLQKMAKIFQDTIRFEDKLFVLEEHGKIGTILTCDSEGANIVAKRIKNSMGQNNSFWGIADRSIIVDIQIGFKEYNSEFGDDVIGYKSKVEGEMQYDV</sequence>
<evidence type="ECO:0000259" key="2">
    <source>
        <dbReference type="SMART" id="SM00267"/>
    </source>
</evidence>
<evidence type="ECO:0000313" key="4">
    <source>
        <dbReference type="EMBL" id="PEG31738.1"/>
    </source>
</evidence>
<name>A0A2A7MKT4_9CLOT</name>
<dbReference type="SUPFAM" id="SSF55073">
    <property type="entry name" value="Nucleotide cyclase"/>
    <property type="match status" value="1"/>
</dbReference>
<keyword evidence="1" id="KW-0472">Membrane</keyword>
<reference evidence="3" key="2">
    <citation type="submission" date="2022-10" db="EMBL/GenBank/DDBJ databases">
        <authorList>
            <person name="Aires J."/>
            <person name="Mesa V."/>
        </authorList>
    </citation>
    <scope>NUCLEOTIDE SEQUENCE</scope>
    <source>
        <strain evidence="3">Clostridium neonatale JD116</strain>
    </source>
</reference>
<organism evidence="4 5">
    <name type="scientific">Clostridium neonatale</name>
    <dbReference type="NCBI Taxonomy" id="137838"/>
    <lineage>
        <taxon>Bacteria</taxon>
        <taxon>Bacillati</taxon>
        <taxon>Bacillota</taxon>
        <taxon>Clostridia</taxon>
        <taxon>Eubacteriales</taxon>
        <taxon>Clostridiaceae</taxon>
        <taxon>Clostridium</taxon>
    </lineage>
</organism>